<proteinExistence type="predicted"/>
<sequence>MPCPGVKVRKNKLSSRAEMSGDRETDFFPFEVNEKQLRDWHRTYRIPDEIEFFVPGPNDQVDDPSLGCVALNQVVLTTGLRLSFPRIVRKFLYEWGIAPTQLCPNGWRILIGFIILWD</sequence>
<dbReference type="Proteomes" id="UP001604336">
    <property type="component" value="Unassembled WGS sequence"/>
</dbReference>
<evidence type="ECO:0000313" key="1">
    <source>
        <dbReference type="EMBL" id="KAL2492254.1"/>
    </source>
</evidence>
<reference evidence="2" key="1">
    <citation type="submission" date="2024-07" db="EMBL/GenBank/DDBJ databases">
        <title>Two chromosome-level genome assemblies of Korean endemic species Abeliophyllum distichum and Forsythia ovata (Oleaceae).</title>
        <authorList>
            <person name="Jang H."/>
        </authorList>
    </citation>
    <scope>NUCLEOTIDE SEQUENCE [LARGE SCALE GENOMIC DNA]</scope>
</reference>
<protein>
    <submittedName>
        <fullName evidence="1">Uncharacterized protein</fullName>
    </submittedName>
</protein>
<accession>A0ABD1RW69</accession>
<organism evidence="1 2">
    <name type="scientific">Abeliophyllum distichum</name>
    <dbReference type="NCBI Taxonomy" id="126358"/>
    <lineage>
        <taxon>Eukaryota</taxon>
        <taxon>Viridiplantae</taxon>
        <taxon>Streptophyta</taxon>
        <taxon>Embryophyta</taxon>
        <taxon>Tracheophyta</taxon>
        <taxon>Spermatophyta</taxon>
        <taxon>Magnoliopsida</taxon>
        <taxon>eudicotyledons</taxon>
        <taxon>Gunneridae</taxon>
        <taxon>Pentapetalae</taxon>
        <taxon>asterids</taxon>
        <taxon>lamiids</taxon>
        <taxon>Lamiales</taxon>
        <taxon>Oleaceae</taxon>
        <taxon>Forsythieae</taxon>
        <taxon>Abeliophyllum</taxon>
    </lineage>
</organism>
<dbReference type="EMBL" id="JBFOLK010000008">
    <property type="protein sequence ID" value="KAL2492254.1"/>
    <property type="molecule type" value="Genomic_DNA"/>
</dbReference>
<keyword evidence="2" id="KW-1185">Reference proteome</keyword>
<evidence type="ECO:0000313" key="2">
    <source>
        <dbReference type="Proteomes" id="UP001604336"/>
    </source>
</evidence>
<comment type="caution">
    <text evidence="1">The sequence shown here is derived from an EMBL/GenBank/DDBJ whole genome shotgun (WGS) entry which is preliminary data.</text>
</comment>
<gene>
    <name evidence="1" type="ORF">Adt_27882</name>
</gene>
<name>A0ABD1RW69_9LAMI</name>
<dbReference type="AlphaFoldDB" id="A0ABD1RW69"/>